<accession>A0ABP8R046</accession>
<dbReference type="InterPro" id="IPR029039">
    <property type="entry name" value="Flavoprotein-like_sf"/>
</dbReference>
<feature type="domain" description="Flavodoxin-like" evidence="2">
    <location>
        <begin position="5"/>
        <end position="193"/>
    </location>
</feature>
<dbReference type="InterPro" id="IPR008254">
    <property type="entry name" value="Flavodoxin/NO_synth"/>
</dbReference>
<proteinExistence type="inferred from homology"/>
<evidence type="ECO:0000256" key="1">
    <source>
        <dbReference type="ARBA" id="ARBA00006961"/>
    </source>
</evidence>
<name>A0ABP8R046_9ACTN</name>
<keyword evidence="4" id="KW-1185">Reference proteome</keyword>
<dbReference type="InterPro" id="IPR010089">
    <property type="entry name" value="Flavoprotein_WrbA-like"/>
</dbReference>
<dbReference type="RefSeq" id="WP_345473608.1">
    <property type="nucleotide sequence ID" value="NZ_BAABHF010000049.1"/>
</dbReference>
<dbReference type="PANTHER" id="PTHR30546">
    <property type="entry name" value="FLAVODOXIN-RELATED PROTEIN WRBA-RELATED"/>
    <property type="match status" value="1"/>
</dbReference>
<dbReference type="NCBIfam" id="NF002999">
    <property type="entry name" value="PRK03767.1"/>
    <property type="match status" value="1"/>
</dbReference>
<comment type="caution">
    <text evidence="3">The sequence shown here is derived from an EMBL/GenBank/DDBJ whole genome shotgun (WGS) entry which is preliminary data.</text>
</comment>
<dbReference type="Pfam" id="PF03358">
    <property type="entry name" value="FMN_red"/>
    <property type="match status" value="1"/>
</dbReference>
<reference evidence="4" key="1">
    <citation type="journal article" date="2019" name="Int. J. Syst. Evol. Microbiol.">
        <title>The Global Catalogue of Microorganisms (GCM) 10K type strain sequencing project: providing services to taxonomists for standard genome sequencing and annotation.</title>
        <authorList>
            <consortium name="The Broad Institute Genomics Platform"/>
            <consortium name="The Broad Institute Genome Sequencing Center for Infectious Disease"/>
            <person name="Wu L."/>
            <person name="Ma J."/>
        </authorList>
    </citation>
    <scope>NUCLEOTIDE SEQUENCE [LARGE SCALE GENOMIC DNA]</scope>
    <source>
        <strain evidence="4">JCM 17933</strain>
    </source>
</reference>
<dbReference type="InterPro" id="IPR005025">
    <property type="entry name" value="FMN_Rdtase-like_dom"/>
</dbReference>
<dbReference type="Gene3D" id="3.40.50.360">
    <property type="match status" value="1"/>
</dbReference>
<dbReference type="PROSITE" id="PS50902">
    <property type="entry name" value="FLAVODOXIN_LIKE"/>
    <property type="match status" value="1"/>
</dbReference>
<dbReference type="NCBIfam" id="TIGR01755">
    <property type="entry name" value="flav_wrbA"/>
    <property type="match status" value="1"/>
</dbReference>
<dbReference type="Proteomes" id="UP001500503">
    <property type="component" value="Unassembled WGS sequence"/>
</dbReference>
<dbReference type="EMBL" id="BAABHF010000049">
    <property type="protein sequence ID" value="GAA4514642.1"/>
    <property type="molecule type" value="Genomic_DNA"/>
</dbReference>
<sequence length="224" mass="23476">MTVNITVVYYSATGNVYALAEALAEGARAEGAQVRLRRVPELAPASAIAADPAWTAHHQQVSSRIPEVGHNDVLWAHGLAFGTPVRFGNIASQLKQFLDTCGGLWAAGRLANKTFTGFVSGQSRHGGQESTLLALYNSAYHMGAVLVPPGYTDDAVHGAGGNPYGTSHPSGPDGLLPPPALLQAARYQGVRLARLTARLHSADLTHTCAAAEKPEHAGSLMGEH</sequence>
<evidence type="ECO:0000259" key="2">
    <source>
        <dbReference type="PROSITE" id="PS50902"/>
    </source>
</evidence>
<comment type="similarity">
    <text evidence="1">Belongs to the WrbA family.</text>
</comment>
<dbReference type="SUPFAM" id="SSF52218">
    <property type="entry name" value="Flavoproteins"/>
    <property type="match status" value="1"/>
</dbReference>
<gene>
    <name evidence="3" type="primary">wrbA_3</name>
    <name evidence="3" type="ORF">GCM10023191_083460</name>
</gene>
<protein>
    <submittedName>
        <fullName evidence="3">NAD(P)H:quinone oxidoreductase type IV</fullName>
    </submittedName>
</protein>
<evidence type="ECO:0000313" key="4">
    <source>
        <dbReference type="Proteomes" id="UP001500503"/>
    </source>
</evidence>
<evidence type="ECO:0000313" key="3">
    <source>
        <dbReference type="EMBL" id="GAA4514642.1"/>
    </source>
</evidence>
<dbReference type="PANTHER" id="PTHR30546:SF23">
    <property type="entry name" value="FLAVOPROTEIN-LIKE PROTEIN YCP4-RELATED"/>
    <property type="match status" value="1"/>
</dbReference>
<organism evidence="3 4">
    <name type="scientific">Actinoallomurus oryzae</name>
    <dbReference type="NCBI Taxonomy" id="502180"/>
    <lineage>
        <taxon>Bacteria</taxon>
        <taxon>Bacillati</taxon>
        <taxon>Actinomycetota</taxon>
        <taxon>Actinomycetes</taxon>
        <taxon>Streptosporangiales</taxon>
        <taxon>Thermomonosporaceae</taxon>
        <taxon>Actinoallomurus</taxon>
    </lineage>
</organism>